<dbReference type="GO" id="GO:0008764">
    <property type="term" value="F:UDP-N-acetylmuramoylalanine-D-glutamate ligase activity"/>
    <property type="evidence" value="ECO:0007669"/>
    <property type="project" value="UniProtKB-UniRule"/>
</dbReference>
<dbReference type="SUPFAM" id="SSF51984">
    <property type="entry name" value="MurCD N-terminal domain"/>
    <property type="match status" value="1"/>
</dbReference>
<evidence type="ECO:0000256" key="12">
    <source>
        <dbReference type="ARBA" id="ARBA00022984"/>
    </source>
</evidence>
<evidence type="ECO:0000256" key="7">
    <source>
        <dbReference type="ARBA" id="ARBA00022490"/>
    </source>
</evidence>
<evidence type="ECO:0000256" key="13">
    <source>
        <dbReference type="ARBA" id="ARBA00023316"/>
    </source>
</evidence>
<keyword evidence="17 18" id="KW-0132">Cell division</keyword>
<evidence type="ECO:0000256" key="3">
    <source>
        <dbReference type="ARBA" id="ARBA00004752"/>
    </source>
</evidence>
<protein>
    <recommendedName>
        <fullName evidence="6 17">UDP-N-acetylmuramoylalanine--D-glutamate ligase</fullName>
        <ecNumber evidence="5 17">6.3.2.9</ecNumber>
    </recommendedName>
    <alternativeName>
        <fullName evidence="15 17">D-glutamic acid-adding enzyme</fullName>
    </alternativeName>
    <alternativeName>
        <fullName evidence="14 17">UDP-N-acetylmuramoyl-L-alanyl-D-glutamate synthetase</fullName>
    </alternativeName>
</protein>
<evidence type="ECO:0000259" key="19">
    <source>
        <dbReference type="Pfam" id="PF02875"/>
    </source>
</evidence>
<dbReference type="GO" id="GO:0051301">
    <property type="term" value="P:cell division"/>
    <property type="evidence" value="ECO:0007669"/>
    <property type="project" value="UniProtKB-KW"/>
</dbReference>
<comment type="subcellular location">
    <subcellularLocation>
        <location evidence="2 17 18">Cytoplasm</location>
    </subcellularLocation>
</comment>
<feature type="domain" description="Mur ligase C-terminal" evidence="19">
    <location>
        <begin position="312"/>
        <end position="425"/>
    </location>
</feature>
<evidence type="ECO:0000256" key="18">
    <source>
        <dbReference type="RuleBase" id="RU003664"/>
    </source>
</evidence>
<dbReference type="GO" id="GO:0008360">
    <property type="term" value="P:regulation of cell shape"/>
    <property type="evidence" value="ECO:0007669"/>
    <property type="project" value="UniProtKB-KW"/>
</dbReference>
<dbReference type="SUPFAM" id="SSF53244">
    <property type="entry name" value="MurD-like peptide ligases, peptide-binding domain"/>
    <property type="match status" value="1"/>
</dbReference>
<organism evidence="21 22">
    <name type="scientific">Oceanobacillus sojae</name>
    <dbReference type="NCBI Taxonomy" id="582851"/>
    <lineage>
        <taxon>Bacteria</taxon>
        <taxon>Bacillati</taxon>
        <taxon>Bacillota</taxon>
        <taxon>Bacilli</taxon>
        <taxon>Bacillales</taxon>
        <taxon>Bacillaceae</taxon>
        <taxon>Oceanobacillus</taxon>
    </lineage>
</organism>
<evidence type="ECO:0000256" key="8">
    <source>
        <dbReference type="ARBA" id="ARBA00022598"/>
    </source>
</evidence>
<dbReference type="SUPFAM" id="SSF53623">
    <property type="entry name" value="MurD-like peptide ligases, catalytic domain"/>
    <property type="match status" value="1"/>
</dbReference>
<accession>A0A511ZGL0</accession>
<dbReference type="Proteomes" id="UP000321558">
    <property type="component" value="Unassembled WGS sequence"/>
</dbReference>
<dbReference type="Gene3D" id="3.90.190.20">
    <property type="entry name" value="Mur ligase, C-terminal domain"/>
    <property type="match status" value="1"/>
</dbReference>
<feature type="domain" description="Mur ligase central" evidence="20">
    <location>
        <begin position="115"/>
        <end position="290"/>
    </location>
</feature>
<proteinExistence type="inferred from homology"/>
<keyword evidence="11 17" id="KW-0133">Cell shape</keyword>
<dbReference type="Gene3D" id="3.40.1190.10">
    <property type="entry name" value="Mur-like, catalytic domain"/>
    <property type="match status" value="1"/>
</dbReference>
<dbReference type="AlphaFoldDB" id="A0A511ZGL0"/>
<dbReference type="Gene3D" id="3.40.50.720">
    <property type="entry name" value="NAD(P)-binding Rossmann-like Domain"/>
    <property type="match status" value="1"/>
</dbReference>
<keyword evidence="8 17" id="KW-0436">Ligase</keyword>
<sequence length="449" mass="49049">MNTMKQFPETVLVLGLARSGTAAARVLLDGGKDVTVNDQAASYDDDSVQELQRKGAHLVLGSHPLSVLGGIEVVVKNPGIRYDHPIIAEAIRRNIPVVTEVELVSYLTQQPVIGITGSNGKTTTTTLITEMLKYSDCNVKLAGNIGIAATEVAQTMQVDEKMVIELSSFQLQGISEFRPTTAVLLNIFEAHLDYHGDLESYVNAKCNIFKNQQADDYLVYNADDSTLKERVTHTNAKKIPFSVTKNLQQEGAWTNETHVCFFDEAIIALEDIVLVGKHNLENILAAVAAAKLNGATNEGIQHVLRTFSGVKHRLEFVGMIQDRYVYNDSKATNILATQKALDSFKKGIVLLAGGLDRGNEFDELIPHLKNVKAMVVFGETASKLERIGREAGVQVIKHAEGVDDAAKIGFALTDAGDILLLSPACASWDQYKTFEERGDIFVQAVHTIN</sequence>
<evidence type="ECO:0000256" key="6">
    <source>
        <dbReference type="ARBA" id="ARBA00015655"/>
    </source>
</evidence>
<dbReference type="InterPro" id="IPR004101">
    <property type="entry name" value="Mur_ligase_C"/>
</dbReference>
<comment type="similarity">
    <text evidence="4 17">Belongs to the MurCDEF family.</text>
</comment>
<dbReference type="InterPro" id="IPR036615">
    <property type="entry name" value="Mur_ligase_C_dom_sf"/>
</dbReference>
<evidence type="ECO:0000256" key="10">
    <source>
        <dbReference type="ARBA" id="ARBA00022840"/>
    </source>
</evidence>
<keyword evidence="22" id="KW-1185">Reference proteome</keyword>
<evidence type="ECO:0000313" key="21">
    <source>
        <dbReference type="EMBL" id="GEN86589.1"/>
    </source>
</evidence>
<evidence type="ECO:0000256" key="11">
    <source>
        <dbReference type="ARBA" id="ARBA00022960"/>
    </source>
</evidence>
<dbReference type="STRING" id="582851.GCA_900162665_00302"/>
<dbReference type="Pfam" id="PF02875">
    <property type="entry name" value="Mur_ligase_C"/>
    <property type="match status" value="1"/>
</dbReference>
<feature type="binding site" evidence="17">
    <location>
        <begin position="117"/>
        <end position="123"/>
    </location>
    <ligand>
        <name>ATP</name>
        <dbReference type="ChEBI" id="CHEBI:30616"/>
    </ligand>
</feature>
<dbReference type="InterPro" id="IPR036565">
    <property type="entry name" value="Mur-like_cat_sf"/>
</dbReference>
<dbReference type="GO" id="GO:0005737">
    <property type="term" value="C:cytoplasm"/>
    <property type="evidence" value="ECO:0007669"/>
    <property type="project" value="UniProtKB-SubCell"/>
</dbReference>
<dbReference type="RefSeq" id="WP_147209620.1">
    <property type="nucleotide sequence ID" value="NZ_BJYM01000004.1"/>
</dbReference>
<dbReference type="EC" id="6.3.2.9" evidence="5 17"/>
<name>A0A511ZGL0_9BACI</name>
<dbReference type="PANTHER" id="PTHR43692">
    <property type="entry name" value="UDP-N-ACETYLMURAMOYLALANINE--D-GLUTAMATE LIGASE"/>
    <property type="match status" value="1"/>
</dbReference>
<comment type="function">
    <text evidence="1 17 18">Cell wall formation. Catalyzes the addition of glutamate to the nucleotide precursor UDP-N-acetylmuramoyl-L-alanine (UMA).</text>
</comment>
<keyword evidence="17 18" id="KW-0131">Cell cycle</keyword>
<evidence type="ECO:0000313" key="22">
    <source>
        <dbReference type="Proteomes" id="UP000321558"/>
    </source>
</evidence>
<dbReference type="Pfam" id="PF08245">
    <property type="entry name" value="Mur_ligase_M"/>
    <property type="match status" value="1"/>
</dbReference>
<comment type="caution">
    <text evidence="21">The sequence shown here is derived from an EMBL/GenBank/DDBJ whole genome shotgun (WGS) entry which is preliminary data.</text>
</comment>
<evidence type="ECO:0000256" key="14">
    <source>
        <dbReference type="ARBA" id="ARBA00030398"/>
    </source>
</evidence>
<evidence type="ECO:0000259" key="20">
    <source>
        <dbReference type="Pfam" id="PF08245"/>
    </source>
</evidence>
<evidence type="ECO:0000256" key="2">
    <source>
        <dbReference type="ARBA" id="ARBA00004496"/>
    </source>
</evidence>
<dbReference type="UniPathway" id="UPA00219"/>
<keyword evidence="13 17" id="KW-0961">Cell wall biogenesis/degradation</keyword>
<keyword evidence="7 17" id="KW-0963">Cytoplasm</keyword>
<evidence type="ECO:0000256" key="17">
    <source>
        <dbReference type="HAMAP-Rule" id="MF_00639"/>
    </source>
</evidence>
<evidence type="ECO:0000256" key="16">
    <source>
        <dbReference type="ARBA" id="ARBA00047632"/>
    </source>
</evidence>
<dbReference type="Pfam" id="PF21799">
    <property type="entry name" value="MurD-like_N"/>
    <property type="match status" value="1"/>
</dbReference>
<dbReference type="InterPro" id="IPR013221">
    <property type="entry name" value="Mur_ligase_cen"/>
</dbReference>
<evidence type="ECO:0000256" key="5">
    <source>
        <dbReference type="ARBA" id="ARBA00012212"/>
    </source>
</evidence>
<keyword evidence="12 17" id="KW-0573">Peptidoglycan synthesis</keyword>
<comment type="pathway">
    <text evidence="3 17 18">Cell wall biogenesis; peptidoglycan biosynthesis.</text>
</comment>
<evidence type="ECO:0000256" key="15">
    <source>
        <dbReference type="ARBA" id="ARBA00032324"/>
    </source>
</evidence>
<dbReference type="GO" id="GO:0005524">
    <property type="term" value="F:ATP binding"/>
    <property type="evidence" value="ECO:0007669"/>
    <property type="project" value="UniProtKB-UniRule"/>
</dbReference>
<dbReference type="EMBL" id="BJYM01000004">
    <property type="protein sequence ID" value="GEN86589.1"/>
    <property type="molecule type" value="Genomic_DNA"/>
</dbReference>
<dbReference type="PANTHER" id="PTHR43692:SF1">
    <property type="entry name" value="UDP-N-ACETYLMURAMOYLALANINE--D-GLUTAMATE LIGASE"/>
    <property type="match status" value="1"/>
</dbReference>
<dbReference type="NCBIfam" id="TIGR01087">
    <property type="entry name" value="murD"/>
    <property type="match status" value="1"/>
</dbReference>
<evidence type="ECO:0000256" key="9">
    <source>
        <dbReference type="ARBA" id="ARBA00022741"/>
    </source>
</evidence>
<comment type="catalytic activity">
    <reaction evidence="16 17 18">
        <text>UDP-N-acetyl-alpha-D-muramoyl-L-alanine + D-glutamate + ATP = UDP-N-acetyl-alpha-D-muramoyl-L-alanyl-D-glutamate + ADP + phosphate + H(+)</text>
        <dbReference type="Rhea" id="RHEA:16429"/>
        <dbReference type="ChEBI" id="CHEBI:15378"/>
        <dbReference type="ChEBI" id="CHEBI:29986"/>
        <dbReference type="ChEBI" id="CHEBI:30616"/>
        <dbReference type="ChEBI" id="CHEBI:43474"/>
        <dbReference type="ChEBI" id="CHEBI:83898"/>
        <dbReference type="ChEBI" id="CHEBI:83900"/>
        <dbReference type="ChEBI" id="CHEBI:456216"/>
        <dbReference type="EC" id="6.3.2.9"/>
    </reaction>
</comment>
<gene>
    <name evidence="17 21" type="primary">murD</name>
    <name evidence="21" type="ORF">OSO01_13280</name>
</gene>
<evidence type="ECO:0000256" key="1">
    <source>
        <dbReference type="ARBA" id="ARBA00002734"/>
    </source>
</evidence>
<evidence type="ECO:0000256" key="4">
    <source>
        <dbReference type="ARBA" id="ARBA00010416"/>
    </source>
</evidence>
<dbReference type="GO" id="GO:0071555">
    <property type="term" value="P:cell wall organization"/>
    <property type="evidence" value="ECO:0007669"/>
    <property type="project" value="UniProtKB-KW"/>
</dbReference>
<keyword evidence="9 17" id="KW-0547">Nucleotide-binding</keyword>
<dbReference type="HAMAP" id="MF_00639">
    <property type="entry name" value="MurD"/>
    <property type="match status" value="1"/>
</dbReference>
<dbReference type="InterPro" id="IPR005762">
    <property type="entry name" value="MurD"/>
</dbReference>
<reference evidence="21 22" key="1">
    <citation type="submission" date="2019-07" db="EMBL/GenBank/DDBJ databases">
        <title>Whole genome shotgun sequence of Oceanobacillus sojae NBRC 105379.</title>
        <authorList>
            <person name="Hosoyama A."/>
            <person name="Uohara A."/>
            <person name="Ohji S."/>
            <person name="Ichikawa N."/>
        </authorList>
    </citation>
    <scope>NUCLEOTIDE SEQUENCE [LARGE SCALE GENOMIC DNA]</scope>
    <source>
        <strain evidence="21 22">NBRC 105379</strain>
    </source>
</reference>
<dbReference type="GO" id="GO:0009252">
    <property type="term" value="P:peptidoglycan biosynthetic process"/>
    <property type="evidence" value="ECO:0007669"/>
    <property type="project" value="UniProtKB-UniRule"/>
</dbReference>
<dbReference type="OrthoDB" id="9809796at2"/>
<keyword evidence="10 17" id="KW-0067">ATP-binding</keyword>